<proteinExistence type="inferred from homology"/>
<dbReference type="RefSeq" id="WP_317139270.1">
    <property type="nucleotide sequence ID" value="NZ_CP118157.1"/>
</dbReference>
<dbReference type="EMBL" id="CP118157">
    <property type="protein sequence ID" value="WOF22799.1"/>
    <property type="molecule type" value="Genomic_DNA"/>
</dbReference>
<sequence length="284" mass="29973">MSTDLVTAPRARRNPTAGRGIGATVLLAVLLVFFTLPLAYLVSVSLMGRDETGQGLLVSTNPQWSNWSDVVTQSDLLRAIGNSLFAALVGAALTLVLAVPGAWAIVRFRTGGATLAATVTSPWLLPPIVAVVPLFTLLRVLSLNNTLIGLTLVYALINVPVAVWLLEGFVRRLPVEIEEAARLDGAGSFRLLASIVTPLLLPALVAIGIIVAVLNYNEFLLATFLTQSPDSQTLPVVLSLFYGERTPHYGKIAAASVIGVLPLFATAVVLQRHLVGGLAVGAVR</sequence>
<evidence type="ECO:0000256" key="4">
    <source>
        <dbReference type="ARBA" id="ARBA00022692"/>
    </source>
</evidence>
<evidence type="ECO:0000256" key="2">
    <source>
        <dbReference type="ARBA" id="ARBA00022448"/>
    </source>
</evidence>
<dbReference type="SUPFAM" id="SSF161098">
    <property type="entry name" value="MetI-like"/>
    <property type="match status" value="1"/>
</dbReference>
<dbReference type="GO" id="GO:0005886">
    <property type="term" value="C:plasma membrane"/>
    <property type="evidence" value="ECO:0007669"/>
    <property type="project" value="UniProtKB-SubCell"/>
</dbReference>
<dbReference type="PROSITE" id="PS50928">
    <property type="entry name" value="ABC_TM1"/>
    <property type="match status" value="1"/>
</dbReference>
<dbReference type="Pfam" id="PF00528">
    <property type="entry name" value="BPD_transp_1"/>
    <property type="match status" value="1"/>
</dbReference>
<dbReference type="AlphaFoldDB" id="A0AA97I5G9"/>
<feature type="transmembrane region" description="Helical" evidence="7">
    <location>
        <begin position="147"/>
        <end position="170"/>
    </location>
</feature>
<feature type="domain" description="ABC transmembrane type-1" evidence="8">
    <location>
        <begin position="80"/>
        <end position="270"/>
    </location>
</feature>
<feature type="transmembrane region" description="Helical" evidence="7">
    <location>
        <begin position="252"/>
        <end position="270"/>
    </location>
</feature>
<keyword evidence="5 7" id="KW-1133">Transmembrane helix</keyword>
<dbReference type="InterPro" id="IPR035906">
    <property type="entry name" value="MetI-like_sf"/>
</dbReference>
<dbReference type="Gene3D" id="1.10.3720.10">
    <property type="entry name" value="MetI-like"/>
    <property type="match status" value="1"/>
</dbReference>
<comment type="similarity">
    <text evidence="7">Belongs to the binding-protein-dependent transport system permease family.</text>
</comment>
<dbReference type="Proteomes" id="UP001305498">
    <property type="component" value="Chromosome"/>
</dbReference>
<feature type="transmembrane region" description="Helical" evidence="7">
    <location>
        <begin position="191"/>
        <end position="214"/>
    </location>
</feature>
<accession>A0AA97I5G9</accession>
<evidence type="ECO:0000313" key="10">
    <source>
        <dbReference type="Proteomes" id="UP001305498"/>
    </source>
</evidence>
<keyword evidence="4 7" id="KW-0812">Transmembrane</keyword>
<dbReference type="CDD" id="cd06261">
    <property type="entry name" value="TM_PBP2"/>
    <property type="match status" value="1"/>
</dbReference>
<dbReference type="InterPro" id="IPR000515">
    <property type="entry name" value="MetI-like"/>
</dbReference>
<name>A0AA97I5G9_9MICO</name>
<feature type="transmembrane region" description="Helical" evidence="7">
    <location>
        <begin position="84"/>
        <end position="106"/>
    </location>
</feature>
<feature type="transmembrane region" description="Helical" evidence="7">
    <location>
        <begin position="21"/>
        <end position="42"/>
    </location>
</feature>
<evidence type="ECO:0000256" key="1">
    <source>
        <dbReference type="ARBA" id="ARBA00004651"/>
    </source>
</evidence>
<dbReference type="PANTHER" id="PTHR32243:SF18">
    <property type="entry name" value="INNER MEMBRANE ABC TRANSPORTER PERMEASE PROTEIN YCJP"/>
    <property type="match status" value="1"/>
</dbReference>
<evidence type="ECO:0000256" key="7">
    <source>
        <dbReference type="RuleBase" id="RU363032"/>
    </source>
</evidence>
<evidence type="ECO:0000256" key="6">
    <source>
        <dbReference type="ARBA" id="ARBA00023136"/>
    </source>
</evidence>
<evidence type="ECO:0000259" key="8">
    <source>
        <dbReference type="PROSITE" id="PS50928"/>
    </source>
</evidence>
<protein>
    <submittedName>
        <fullName evidence="9">Carbohydrate ABC transporter permease</fullName>
    </submittedName>
</protein>
<evidence type="ECO:0000313" key="9">
    <source>
        <dbReference type="EMBL" id="WOF22799.1"/>
    </source>
</evidence>
<comment type="subcellular location">
    <subcellularLocation>
        <location evidence="1 7">Cell membrane</location>
        <topology evidence="1 7">Multi-pass membrane protein</topology>
    </subcellularLocation>
</comment>
<gene>
    <name evidence="9" type="ORF">N8K70_15605</name>
</gene>
<dbReference type="PANTHER" id="PTHR32243">
    <property type="entry name" value="MALTOSE TRANSPORT SYSTEM PERMEASE-RELATED"/>
    <property type="match status" value="1"/>
</dbReference>
<evidence type="ECO:0000256" key="3">
    <source>
        <dbReference type="ARBA" id="ARBA00022475"/>
    </source>
</evidence>
<dbReference type="GO" id="GO:0055085">
    <property type="term" value="P:transmembrane transport"/>
    <property type="evidence" value="ECO:0007669"/>
    <property type="project" value="InterPro"/>
</dbReference>
<organism evidence="9 10">
    <name type="scientific">Microbacterium betulae</name>
    <dbReference type="NCBI Taxonomy" id="2981139"/>
    <lineage>
        <taxon>Bacteria</taxon>
        <taxon>Bacillati</taxon>
        <taxon>Actinomycetota</taxon>
        <taxon>Actinomycetes</taxon>
        <taxon>Micrococcales</taxon>
        <taxon>Microbacteriaceae</taxon>
        <taxon>Microbacterium</taxon>
    </lineage>
</organism>
<feature type="transmembrane region" description="Helical" evidence="7">
    <location>
        <begin position="113"/>
        <end position="135"/>
    </location>
</feature>
<evidence type="ECO:0000256" key="5">
    <source>
        <dbReference type="ARBA" id="ARBA00022989"/>
    </source>
</evidence>
<dbReference type="KEGG" id="mbet:N8K70_15605"/>
<dbReference type="InterPro" id="IPR050901">
    <property type="entry name" value="BP-dep_ABC_trans_perm"/>
</dbReference>
<keyword evidence="10" id="KW-1185">Reference proteome</keyword>
<reference evidence="9 10" key="1">
    <citation type="submission" date="2023-02" db="EMBL/GenBank/DDBJ databases">
        <title>Microbacterium betulae sp. nov., isolated from birch wood.</title>
        <authorList>
            <person name="Pasciak M."/>
            <person name="Pawlik K.J."/>
            <person name="Martynowski D."/>
            <person name="Laczmanski L."/>
            <person name="Ciekot J."/>
            <person name="Szponar B."/>
            <person name="Wojcik-Fatla A."/>
            <person name="Mackiewicz B."/>
            <person name="Farian E."/>
            <person name="Cholewa G."/>
            <person name="Cholewa A."/>
            <person name="Dutkiewicz J."/>
        </authorList>
    </citation>
    <scope>NUCLEOTIDE SEQUENCE [LARGE SCALE GENOMIC DNA]</scope>
    <source>
        <strain evidence="9 10">AB</strain>
    </source>
</reference>
<keyword evidence="3" id="KW-1003">Cell membrane</keyword>
<keyword evidence="6 7" id="KW-0472">Membrane</keyword>
<keyword evidence="2 7" id="KW-0813">Transport</keyword>